<dbReference type="Proteomes" id="UP000500767">
    <property type="component" value="Chromosome"/>
</dbReference>
<accession>A0A6M8HPE8</accession>
<proteinExistence type="predicted"/>
<sequence length="426" mass="46968">MTPLTSPNRRVWALRIILLTVFAFFVCIRMPEIVLKGRFWAEEGKFFFHNAWVMPPLQALLEPVGGYLNLVANAATLAARWLMPLRLAPYLTIAVALVFQLMPPLLLLTARDSWLQEGRIRLCGLLLLLLVPASEEIWLQTLHSQFELTLSCAIILTLETDSGRMPLSRRGFGQAGILLLAPLCGPGAIVLVPLFFMRAILDQSGSRLIQAFVLSVGSVIQLLLFFHAIPGRGYKLEPVSLLCVFAIRHLAVPFLGLPQAETVAGVVRASLSSGHLPWLAVLLPLLLFVPFSIATLGTRRTRPAFWLLAAGGFTALASYFGAIGGTIALIDVHFGERYVFVPQALFSLAFLAFAATGNAKLAGIARVAVLWLIVVGATNFFWTWPLISNGPSWRSEISKWQSDPTRFIELWPDGWTMTLEAPRTSK</sequence>
<protein>
    <submittedName>
        <fullName evidence="2">Uncharacterized protein</fullName>
    </submittedName>
</protein>
<feature type="transmembrane region" description="Helical" evidence="1">
    <location>
        <begin position="208"/>
        <end position="226"/>
    </location>
</feature>
<feature type="transmembrane region" description="Helical" evidence="1">
    <location>
        <begin position="87"/>
        <end position="108"/>
    </location>
</feature>
<feature type="transmembrane region" description="Helical" evidence="1">
    <location>
        <begin position="338"/>
        <end position="356"/>
    </location>
</feature>
<reference evidence="2 3" key="1">
    <citation type="journal article" date="2014" name="World J. Microbiol. Biotechnol.">
        <title>Biodiversity and physiological characteristics of Antarctic and Arctic lichens-associated bacteria.</title>
        <authorList>
            <person name="Lee Y.M."/>
            <person name="Kim E.H."/>
            <person name="Lee H.K."/>
            <person name="Hong S.G."/>
        </authorList>
    </citation>
    <scope>NUCLEOTIDE SEQUENCE [LARGE SCALE GENOMIC DNA]</scope>
    <source>
        <strain evidence="2 3">PAMC 26569</strain>
    </source>
</reference>
<evidence type="ECO:0000313" key="3">
    <source>
        <dbReference type="Proteomes" id="UP000500767"/>
    </source>
</evidence>
<feature type="transmembrane region" description="Helical" evidence="1">
    <location>
        <begin position="276"/>
        <end position="297"/>
    </location>
</feature>
<dbReference type="EMBL" id="CP053708">
    <property type="protein sequence ID" value="QKE90145.1"/>
    <property type="molecule type" value="Genomic_DNA"/>
</dbReference>
<keyword evidence="1" id="KW-1133">Transmembrane helix</keyword>
<dbReference type="RefSeq" id="WP_171835903.1">
    <property type="nucleotide sequence ID" value="NZ_CP053708.1"/>
</dbReference>
<feature type="transmembrane region" description="Helical" evidence="1">
    <location>
        <begin position="175"/>
        <end position="196"/>
    </location>
</feature>
<keyword evidence="1" id="KW-0812">Transmembrane</keyword>
<gene>
    <name evidence="2" type="ORF">HN018_08860</name>
</gene>
<dbReference type="KEGG" id="lck:HN018_08860"/>
<feature type="transmembrane region" description="Helical" evidence="1">
    <location>
        <begin position="368"/>
        <end position="387"/>
    </location>
</feature>
<evidence type="ECO:0000313" key="2">
    <source>
        <dbReference type="EMBL" id="QKE90145.1"/>
    </source>
</evidence>
<feature type="transmembrane region" description="Helical" evidence="1">
    <location>
        <begin position="238"/>
        <end position="256"/>
    </location>
</feature>
<evidence type="ECO:0000256" key="1">
    <source>
        <dbReference type="SAM" id="Phobius"/>
    </source>
</evidence>
<keyword evidence="1" id="KW-0472">Membrane</keyword>
<organism evidence="2 3">
    <name type="scientific">Lichenicola cladoniae</name>
    <dbReference type="NCBI Taxonomy" id="1484109"/>
    <lineage>
        <taxon>Bacteria</taxon>
        <taxon>Pseudomonadati</taxon>
        <taxon>Pseudomonadota</taxon>
        <taxon>Alphaproteobacteria</taxon>
        <taxon>Acetobacterales</taxon>
        <taxon>Acetobacteraceae</taxon>
        <taxon>Lichenicola</taxon>
    </lineage>
</organism>
<keyword evidence="3" id="KW-1185">Reference proteome</keyword>
<dbReference type="AlphaFoldDB" id="A0A6M8HPE8"/>
<feature type="transmembrane region" description="Helical" evidence="1">
    <location>
        <begin position="304"/>
        <end position="332"/>
    </location>
</feature>
<name>A0A6M8HPE8_9PROT</name>
<feature type="transmembrane region" description="Helical" evidence="1">
    <location>
        <begin position="12"/>
        <end position="31"/>
    </location>
</feature>